<evidence type="ECO:0000313" key="1">
    <source>
        <dbReference type="EMBL" id="KAJ7985194.1"/>
    </source>
</evidence>
<name>A0ACC2F1K0_DALPE</name>
<dbReference type="EMBL" id="CM055763">
    <property type="protein sequence ID" value="KAJ7985194.1"/>
    <property type="molecule type" value="Genomic_DNA"/>
</dbReference>
<protein>
    <submittedName>
        <fullName evidence="1">Uncharacterized protein</fullName>
    </submittedName>
</protein>
<accession>A0ACC2F1K0</accession>
<organism evidence="1 2">
    <name type="scientific">Dallia pectoralis</name>
    <name type="common">Alaska blackfish</name>
    <dbReference type="NCBI Taxonomy" id="75939"/>
    <lineage>
        <taxon>Eukaryota</taxon>
        <taxon>Metazoa</taxon>
        <taxon>Chordata</taxon>
        <taxon>Craniata</taxon>
        <taxon>Vertebrata</taxon>
        <taxon>Euteleostomi</taxon>
        <taxon>Actinopterygii</taxon>
        <taxon>Neopterygii</taxon>
        <taxon>Teleostei</taxon>
        <taxon>Protacanthopterygii</taxon>
        <taxon>Esociformes</taxon>
        <taxon>Umbridae</taxon>
        <taxon>Dallia</taxon>
    </lineage>
</organism>
<keyword evidence="2" id="KW-1185">Reference proteome</keyword>
<reference evidence="1" key="1">
    <citation type="submission" date="2021-05" db="EMBL/GenBank/DDBJ databases">
        <authorList>
            <person name="Pan Q."/>
            <person name="Jouanno E."/>
            <person name="Zahm M."/>
            <person name="Klopp C."/>
            <person name="Cabau C."/>
            <person name="Louis A."/>
            <person name="Berthelot C."/>
            <person name="Parey E."/>
            <person name="Roest Crollius H."/>
            <person name="Montfort J."/>
            <person name="Robinson-Rechavi M."/>
            <person name="Bouchez O."/>
            <person name="Lampietro C."/>
            <person name="Lopez Roques C."/>
            <person name="Donnadieu C."/>
            <person name="Postlethwait J."/>
            <person name="Bobe J."/>
            <person name="Dillon D."/>
            <person name="Chandos A."/>
            <person name="von Hippel F."/>
            <person name="Guiguen Y."/>
        </authorList>
    </citation>
    <scope>NUCLEOTIDE SEQUENCE</scope>
    <source>
        <strain evidence="1">YG-Jan2019</strain>
    </source>
</reference>
<sequence length="35" mass="3762">MEVEATLGRSVWGDRGTPGTSQTPTDKHCDTQKTA</sequence>
<proteinExistence type="predicted"/>
<evidence type="ECO:0000313" key="2">
    <source>
        <dbReference type="Proteomes" id="UP001157502"/>
    </source>
</evidence>
<dbReference type="Proteomes" id="UP001157502">
    <property type="component" value="Chromosome 36"/>
</dbReference>
<comment type="caution">
    <text evidence="1">The sequence shown here is derived from an EMBL/GenBank/DDBJ whole genome shotgun (WGS) entry which is preliminary data.</text>
</comment>
<gene>
    <name evidence="1" type="ORF">DPEC_G00349550</name>
</gene>